<dbReference type="Proteomes" id="UP000710432">
    <property type="component" value="Unassembled WGS sequence"/>
</dbReference>
<dbReference type="PANTHER" id="PTHR43677:SF4">
    <property type="entry name" value="QUINONE OXIDOREDUCTASE-LIKE PROTEIN 2"/>
    <property type="match status" value="1"/>
</dbReference>
<dbReference type="SUPFAM" id="SSF50129">
    <property type="entry name" value="GroES-like"/>
    <property type="match status" value="1"/>
</dbReference>
<dbReference type="PANTHER" id="PTHR43677">
    <property type="entry name" value="SHORT-CHAIN DEHYDROGENASE/REDUCTASE"/>
    <property type="match status" value="1"/>
</dbReference>
<sequence>MAARLCARHLLSTWLYRRAAQSQGRHYRAALCSELKRPLVIEEVASRPVGPQEVRVDVHFCGINFADILVCRGQYQEKPPLPFTPEMCVLECGPSTCVLSLQGDRVIGVCPKLNAMAEECVIDQKTLWRIPESVSLQDAAVLPVSYGTAILALEHRAGTQPGETVLVTAASGATGLAVIDVATNVLRAKVIAAAGSDEKCKLAMERGAQFSVNYSQGSLKEAVKKLVGSGGVNVAIDMVGGDVFLESLSSLAWEGRIVVLGFAGGKIASLPTNLLLLKNISAVGLFWGRYQQQDFALFSKSMSSALQYCQQGLIHPHVGAVFKLDKTHSDAPYSPVMGQDTLPSGNTLSAIPITDLDT</sequence>
<dbReference type="GO" id="GO:0016491">
    <property type="term" value="F:oxidoreductase activity"/>
    <property type="evidence" value="ECO:0007669"/>
    <property type="project" value="InterPro"/>
</dbReference>
<dbReference type="CDD" id="cd08241">
    <property type="entry name" value="QOR1"/>
    <property type="match status" value="1"/>
</dbReference>
<dbReference type="EMBL" id="JAATJU010021094">
    <property type="protein sequence ID" value="KAH0514729.1"/>
    <property type="molecule type" value="Genomic_DNA"/>
</dbReference>
<dbReference type="Gene3D" id="3.40.50.720">
    <property type="entry name" value="NAD(P)-binding Rossmann-like Domain"/>
    <property type="match status" value="1"/>
</dbReference>
<feature type="domain" description="Enoyl reductase (ER)" evidence="2">
    <location>
        <begin position="36"/>
        <end position="328"/>
    </location>
</feature>
<dbReference type="InterPro" id="IPR020843">
    <property type="entry name" value="ER"/>
</dbReference>
<evidence type="ECO:0000256" key="1">
    <source>
        <dbReference type="ARBA" id="ARBA00010371"/>
    </source>
</evidence>
<accession>A0A8J6GQU3</accession>
<dbReference type="SUPFAM" id="SSF51735">
    <property type="entry name" value="NAD(P)-binding Rossmann-fold domains"/>
    <property type="match status" value="1"/>
</dbReference>
<gene>
    <name evidence="3" type="ORF">LTLLF_134090</name>
</gene>
<proteinExistence type="inferred from homology"/>
<evidence type="ECO:0000313" key="3">
    <source>
        <dbReference type="EMBL" id="KAH0514729.1"/>
    </source>
</evidence>
<protein>
    <submittedName>
        <fullName evidence="3">Quinone oxidoreductase-like protein 2</fullName>
    </submittedName>
</protein>
<organism evidence="3 4">
    <name type="scientific">Microtus ochrogaster</name>
    <name type="common">Prairie vole</name>
    <dbReference type="NCBI Taxonomy" id="79684"/>
    <lineage>
        <taxon>Eukaryota</taxon>
        <taxon>Metazoa</taxon>
        <taxon>Chordata</taxon>
        <taxon>Craniata</taxon>
        <taxon>Vertebrata</taxon>
        <taxon>Euteleostomi</taxon>
        <taxon>Mammalia</taxon>
        <taxon>Eutheria</taxon>
        <taxon>Euarchontoglires</taxon>
        <taxon>Glires</taxon>
        <taxon>Rodentia</taxon>
        <taxon>Myomorpha</taxon>
        <taxon>Muroidea</taxon>
        <taxon>Cricetidae</taxon>
        <taxon>Arvicolinae</taxon>
        <taxon>Microtus</taxon>
    </lineage>
</organism>
<dbReference type="Pfam" id="PF00107">
    <property type="entry name" value="ADH_zinc_N"/>
    <property type="match status" value="1"/>
</dbReference>
<evidence type="ECO:0000313" key="4">
    <source>
        <dbReference type="Proteomes" id="UP000710432"/>
    </source>
</evidence>
<dbReference type="InterPro" id="IPR013154">
    <property type="entry name" value="ADH-like_N"/>
</dbReference>
<reference evidence="3" key="1">
    <citation type="submission" date="2020-03" db="EMBL/GenBank/DDBJ databases">
        <title>Studies in the Genomics of Life Span.</title>
        <authorList>
            <person name="Glass D."/>
        </authorList>
    </citation>
    <scope>NUCLEOTIDE SEQUENCE</scope>
    <source>
        <strain evidence="3">LTLLF</strain>
        <tissue evidence="3">Muscle</tissue>
    </source>
</reference>
<dbReference type="InterPro" id="IPR013149">
    <property type="entry name" value="ADH-like_C"/>
</dbReference>
<dbReference type="InterPro" id="IPR011032">
    <property type="entry name" value="GroES-like_sf"/>
</dbReference>
<evidence type="ECO:0000259" key="2">
    <source>
        <dbReference type="SMART" id="SM00829"/>
    </source>
</evidence>
<dbReference type="Gene3D" id="3.90.180.10">
    <property type="entry name" value="Medium-chain alcohol dehydrogenases, catalytic domain"/>
    <property type="match status" value="1"/>
</dbReference>
<dbReference type="AlphaFoldDB" id="A0A8J6GQU3"/>
<dbReference type="InterPro" id="IPR036291">
    <property type="entry name" value="NAD(P)-bd_dom_sf"/>
</dbReference>
<comment type="caution">
    <text evidence="3">The sequence shown here is derived from an EMBL/GenBank/DDBJ whole genome shotgun (WGS) entry which is preliminary data.</text>
</comment>
<name>A0A8J6GQU3_MICOH</name>
<comment type="similarity">
    <text evidence="1">Belongs to the zinc-containing alcohol dehydrogenase family. Quinone oxidoreductase subfamily.</text>
</comment>
<dbReference type="GO" id="GO:0005739">
    <property type="term" value="C:mitochondrion"/>
    <property type="evidence" value="ECO:0007669"/>
    <property type="project" value="TreeGrafter"/>
</dbReference>
<dbReference type="InterPro" id="IPR051397">
    <property type="entry name" value="Zn-ADH-like_protein"/>
</dbReference>
<dbReference type="SMART" id="SM00829">
    <property type="entry name" value="PKS_ER"/>
    <property type="match status" value="1"/>
</dbReference>
<dbReference type="Pfam" id="PF08240">
    <property type="entry name" value="ADH_N"/>
    <property type="match status" value="1"/>
</dbReference>